<dbReference type="EMBL" id="BGPR01002729">
    <property type="protein sequence ID" value="GBM78040.1"/>
    <property type="molecule type" value="Genomic_DNA"/>
</dbReference>
<comment type="caution">
    <text evidence="1">The sequence shown here is derived from an EMBL/GenBank/DDBJ whole genome shotgun (WGS) entry which is preliminary data.</text>
</comment>
<keyword evidence="2" id="KW-1185">Reference proteome</keyword>
<proteinExistence type="predicted"/>
<accession>A0A4Y2IKC2</accession>
<evidence type="ECO:0000313" key="1">
    <source>
        <dbReference type="EMBL" id="GBM78040.1"/>
    </source>
</evidence>
<organism evidence="1 2">
    <name type="scientific">Araneus ventricosus</name>
    <name type="common">Orbweaver spider</name>
    <name type="synonym">Epeira ventricosa</name>
    <dbReference type="NCBI Taxonomy" id="182803"/>
    <lineage>
        <taxon>Eukaryota</taxon>
        <taxon>Metazoa</taxon>
        <taxon>Ecdysozoa</taxon>
        <taxon>Arthropoda</taxon>
        <taxon>Chelicerata</taxon>
        <taxon>Arachnida</taxon>
        <taxon>Araneae</taxon>
        <taxon>Araneomorphae</taxon>
        <taxon>Entelegynae</taxon>
        <taxon>Araneoidea</taxon>
        <taxon>Araneidae</taxon>
        <taxon>Araneus</taxon>
    </lineage>
</organism>
<dbReference type="AlphaFoldDB" id="A0A4Y2IKC2"/>
<protein>
    <submittedName>
        <fullName evidence="1">Uncharacterized protein</fullName>
    </submittedName>
</protein>
<name>A0A4Y2IKC2_ARAVE</name>
<dbReference type="Proteomes" id="UP000499080">
    <property type="component" value="Unassembled WGS sequence"/>
</dbReference>
<reference evidence="1 2" key="1">
    <citation type="journal article" date="2019" name="Sci. Rep.">
        <title>Orb-weaving spider Araneus ventricosus genome elucidates the spidroin gene catalogue.</title>
        <authorList>
            <person name="Kono N."/>
            <person name="Nakamura H."/>
            <person name="Ohtoshi R."/>
            <person name="Moran D.A.P."/>
            <person name="Shinohara A."/>
            <person name="Yoshida Y."/>
            <person name="Fujiwara M."/>
            <person name="Mori M."/>
            <person name="Tomita M."/>
            <person name="Arakawa K."/>
        </authorList>
    </citation>
    <scope>NUCLEOTIDE SEQUENCE [LARGE SCALE GENOMIC DNA]</scope>
</reference>
<sequence>MRGKGLPREPLLLRGRSFGRRVLSNVTLSSLRQYFMEPITNNIVSLAKIRGLEADSNDTEELVEKHNQRAGQRRFFEVALCFTERSCGGEFVRGGGKSKATIFYRNRRNAESTENCCIVHREASP</sequence>
<evidence type="ECO:0000313" key="2">
    <source>
        <dbReference type="Proteomes" id="UP000499080"/>
    </source>
</evidence>
<gene>
    <name evidence="1" type="ORF">AVEN_217958_1</name>
</gene>